<proteinExistence type="inferred from homology"/>
<dbReference type="NCBIfam" id="TIGR00250">
    <property type="entry name" value="RNAse_H_YqgF"/>
    <property type="match status" value="1"/>
</dbReference>
<comment type="caution">
    <text evidence="7">The sequence shown here is derived from an EMBL/GenBank/DDBJ whole genome shotgun (WGS) entry which is preliminary data.</text>
</comment>
<comment type="similarity">
    <text evidence="5">Belongs to the YqgF HJR family.</text>
</comment>
<dbReference type="GO" id="GO:0005829">
    <property type="term" value="C:cytosol"/>
    <property type="evidence" value="ECO:0007669"/>
    <property type="project" value="TreeGrafter"/>
</dbReference>
<protein>
    <recommendedName>
        <fullName evidence="5">Putative pre-16S rRNA nuclease</fullName>
        <ecNumber evidence="5">3.1.-.-</ecNumber>
    </recommendedName>
</protein>
<reference evidence="7 8" key="1">
    <citation type="submission" date="2020-08" db="EMBL/GenBank/DDBJ databases">
        <title>Genomic Encyclopedia of Type Strains, Phase IV (KMG-IV): sequencing the most valuable type-strain genomes for metagenomic binning, comparative biology and taxonomic classification.</title>
        <authorList>
            <person name="Goeker M."/>
        </authorList>
    </citation>
    <scope>NUCLEOTIDE SEQUENCE [LARGE SCALE GENOMIC DNA]</scope>
    <source>
        <strain evidence="7 8">DSM 27165</strain>
    </source>
</reference>
<dbReference type="InterPro" id="IPR037027">
    <property type="entry name" value="YqgF/RNaseH-like_dom_sf"/>
</dbReference>
<comment type="function">
    <text evidence="5">Could be a nuclease involved in processing of the 5'-end of pre-16S rRNA.</text>
</comment>
<evidence type="ECO:0000256" key="1">
    <source>
        <dbReference type="ARBA" id="ARBA00022490"/>
    </source>
</evidence>
<evidence type="ECO:0000256" key="2">
    <source>
        <dbReference type="ARBA" id="ARBA00022517"/>
    </source>
</evidence>
<keyword evidence="4 5" id="KW-0378">Hydrolase</keyword>
<keyword evidence="3 5" id="KW-0540">Nuclease</keyword>
<dbReference type="Gene3D" id="3.30.420.140">
    <property type="entry name" value="YqgF/RNase H-like domain"/>
    <property type="match status" value="1"/>
</dbReference>
<organism evidence="7 8">
    <name type="scientific">Chitinivorax tropicus</name>
    <dbReference type="NCBI Taxonomy" id="714531"/>
    <lineage>
        <taxon>Bacteria</taxon>
        <taxon>Pseudomonadati</taxon>
        <taxon>Pseudomonadota</taxon>
        <taxon>Betaproteobacteria</taxon>
        <taxon>Chitinivorax</taxon>
    </lineage>
</organism>
<dbReference type="HAMAP" id="MF_00651">
    <property type="entry name" value="Nuclease_YqgF"/>
    <property type="match status" value="1"/>
</dbReference>
<name>A0A840ML09_9PROT</name>
<keyword evidence="2 5" id="KW-0690">Ribosome biogenesis</keyword>
<gene>
    <name evidence="7" type="ORF">HNQ59_002639</name>
</gene>
<comment type="subcellular location">
    <subcellularLocation>
        <location evidence="5">Cytoplasm</location>
    </subcellularLocation>
</comment>
<sequence>MSGVVTALPNAGGVLAFDFGEKRIGVATGDLAVKLATPLTTIQAESNDDRFQQIGRLIDEWQPILLIVGLPSYMDGTEHDMTRLCRKFSNRLHGRFALPVRLVDERLSSAVADTMLAELGLSSRKRKPALDQVAALQILQAFFDHPEASIAHDAVQALPKQTG</sequence>
<keyword evidence="8" id="KW-1185">Reference proteome</keyword>
<dbReference type="EMBL" id="JACHHY010000016">
    <property type="protein sequence ID" value="MBB5019338.1"/>
    <property type="molecule type" value="Genomic_DNA"/>
</dbReference>
<evidence type="ECO:0000256" key="4">
    <source>
        <dbReference type="ARBA" id="ARBA00022801"/>
    </source>
</evidence>
<dbReference type="CDD" id="cd16964">
    <property type="entry name" value="YqgF"/>
    <property type="match status" value="1"/>
</dbReference>
<dbReference type="SMART" id="SM00732">
    <property type="entry name" value="YqgFc"/>
    <property type="match status" value="1"/>
</dbReference>
<keyword evidence="1 5" id="KW-0963">Cytoplasm</keyword>
<dbReference type="Pfam" id="PF03652">
    <property type="entry name" value="RuvX"/>
    <property type="match status" value="1"/>
</dbReference>
<dbReference type="PANTHER" id="PTHR33317">
    <property type="entry name" value="POLYNUCLEOTIDYL TRANSFERASE, RIBONUCLEASE H-LIKE SUPERFAMILY PROTEIN"/>
    <property type="match status" value="1"/>
</dbReference>
<evidence type="ECO:0000313" key="8">
    <source>
        <dbReference type="Proteomes" id="UP000575898"/>
    </source>
</evidence>
<dbReference type="EC" id="3.1.-.-" evidence="5"/>
<dbReference type="GO" id="GO:0004518">
    <property type="term" value="F:nuclease activity"/>
    <property type="evidence" value="ECO:0007669"/>
    <property type="project" value="UniProtKB-KW"/>
</dbReference>
<dbReference type="Proteomes" id="UP000575898">
    <property type="component" value="Unassembled WGS sequence"/>
</dbReference>
<dbReference type="InterPro" id="IPR006641">
    <property type="entry name" value="YqgF/RNaseH-like_dom"/>
</dbReference>
<accession>A0A840ML09</accession>
<feature type="domain" description="YqgF/RNase H-like" evidence="6">
    <location>
        <begin position="12"/>
        <end position="112"/>
    </location>
</feature>
<dbReference type="GO" id="GO:0016788">
    <property type="term" value="F:hydrolase activity, acting on ester bonds"/>
    <property type="evidence" value="ECO:0007669"/>
    <property type="project" value="UniProtKB-UniRule"/>
</dbReference>
<evidence type="ECO:0000259" key="6">
    <source>
        <dbReference type="SMART" id="SM00732"/>
    </source>
</evidence>
<dbReference type="InterPro" id="IPR012337">
    <property type="entry name" value="RNaseH-like_sf"/>
</dbReference>
<evidence type="ECO:0000313" key="7">
    <source>
        <dbReference type="EMBL" id="MBB5019338.1"/>
    </source>
</evidence>
<evidence type="ECO:0000256" key="5">
    <source>
        <dbReference type="HAMAP-Rule" id="MF_00651"/>
    </source>
</evidence>
<dbReference type="GO" id="GO:0000967">
    <property type="term" value="P:rRNA 5'-end processing"/>
    <property type="evidence" value="ECO:0007669"/>
    <property type="project" value="UniProtKB-UniRule"/>
</dbReference>
<dbReference type="RefSeq" id="WP_184040045.1">
    <property type="nucleotide sequence ID" value="NZ_JACHHY010000016.1"/>
</dbReference>
<dbReference type="InterPro" id="IPR005227">
    <property type="entry name" value="YqgF"/>
</dbReference>
<dbReference type="PANTHER" id="PTHR33317:SF4">
    <property type="entry name" value="POLYNUCLEOTIDYL TRANSFERASE, RIBONUCLEASE H-LIKE SUPERFAMILY PROTEIN"/>
    <property type="match status" value="1"/>
</dbReference>
<evidence type="ECO:0000256" key="3">
    <source>
        <dbReference type="ARBA" id="ARBA00022722"/>
    </source>
</evidence>
<dbReference type="SUPFAM" id="SSF53098">
    <property type="entry name" value="Ribonuclease H-like"/>
    <property type="match status" value="1"/>
</dbReference>
<dbReference type="AlphaFoldDB" id="A0A840ML09"/>